<reference evidence="1 2" key="1">
    <citation type="submission" date="2024-01" db="EMBL/GenBank/DDBJ databases">
        <authorList>
            <person name="Waweru B."/>
        </authorList>
    </citation>
    <scope>NUCLEOTIDE SEQUENCE [LARGE SCALE GENOMIC DNA]</scope>
</reference>
<dbReference type="EMBL" id="CAWUPB010001173">
    <property type="protein sequence ID" value="CAK7348556.1"/>
    <property type="molecule type" value="Genomic_DNA"/>
</dbReference>
<evidence type="ECO:0000313" key="1">
    <source>
        <dbReference type="EMBL" id="CAK7348556.1"/>
    </source>
</evidence>
<keyword evidence="2" id="KW-1185">Reference proteome</keyword>
<gene>
    <name evidence="1" type="ORF">DCAF_LOCUS21257</name>
</gene>
<protein>
    <submittedName>
        <fullName evidence="1">Uncharacterized protein</fullName>
    </submittedName>
</protein>
<organism evidence="1 2">
    <name type="scientific">Dovyalis caffra</name>
    <dbReference type="NCBI Taxonomy" id="77055"/>
    <lineage>
        <taxon>Eukaryota</taxon>
        <taxon>Viridiplantae</taxon>
        <taxon>Streptophyta</taxon>
        <taxon>Embryophyta</taxon>
        <taxon>Tracheophyta</taxon>
        <taxon>Spermatophyta</taxon>
        <taxon>Magnoliopsida</taxon>
        <taxon>eudicotyledons</taxon>
        <taxon>Gunneridae</taxon>
        <taxon>Pentapetalae</taxon>
        <taxon>rosids</taxon>
        <taxon>fabids</taxon>
        <taxon>Malpighiales</taxon>
        <taxon>Salicaceae</taxon>
        <taxon>Flacourtieae</taxon>
        <taxon>Dovyalis</taxon>
    </lineage>
</organism>
<evidence type="ECO:0000313" key="2">
    <source>
        <dbReference type="Proteomes" id="UP001314170"/>
    </source>
</evidence>
<sequence>MEGNAAATEASSSGASQYKWRKCDNFWTEIIPKLSAISTVVNNLRGGDGNIDVIYD</sequence>
<comment type="caution">
    <text evidence="1">The sequence shown here is derived from an EMBL/GenBank/DDBJ whole genome shotgun (WGS) entry which is preliminary data.</text>
</comment>
<proteinExistence type="predicted"/>
<dbReference type="AlphaFoldDB" id="A0AAV1SDU6"/>
<name>A0AAV1SDU6_9ROSI</name>
<dbReference type="Proteomes" id="UP001314170">
    <property type="component" value="Unassembled WGS sequence"/>
</dbReference>
<accession>A0AAV1SDU6</accession>